<dbReference type="PANTHER" id="PTHR43669">
    <property type="entry name" value="5-KETO-D-GLUCONATE 5-REDUCTASE"/>
    <property type="match status" value="1"/>
</dbReference>
<comment type="caution">
    <text evidence="5">The sequence shown here is derived from an EMBL/GenBank/DDBJ whole genome shotgun (WGS) entry which is preliminary data.</text>
</comment>
<dbReference type="Gene3D" id="3.40.50.720">
    <property type="entry name" value="NAD(P)-binding Rossmann-like Domain"/>
    <property type="match status" value="1"/>
</dbReference>
<feature type="domain" description="Ketoreductase" evidence="4">
    <location>
        <begin position="5"/>
        <end position="190"/>
    </location>
</feature>
<organism evidence="5 6">
    <name type="scientific">Asticcacaulis machinosus</name>
    <dbReference type="NCBI Taxonomy" id="2984211"/>
    <lineage>
        <taxon>Bacteria</taxon>
        <taxon>Pseudomonadati</taxon>
        <taxon>Pseudomonadota</taxon>
        <taxon>Alphaproteobacteria</taxon>
        <taxon>Caulobacterales</taxon>
        <taxon>Caulobacteraceae</taxon>
        <taxon>Asticcacaulis</taxon>
    </lineage>
</organism>
<evidence type="ECO:0000256" key="3">
    <source>
        <dbReference type="RuleBase" id="RU000363"/>
    </source>
</evidence>
<evidence type="ECO:0000313" key="5">
    <source>
        <dbReference type="EMBL" id="MDC7677572.1"/>
    </source>
</evidence>
<comment type="similarity">
    <text evidence="1 3">Belongs to the short-chain dehydrogenases/reductases (SDR) family.</text>
</comment>
<dbReference type="InterPro" id="IPR036291">
    <property type="entry name" value="NAD(P)-bd_dom_sf"/>
</dbReference>
<dbReference type="InterPro" id="IPR002347">
    <property type="entry name" value="SDR_fam"/>
</dbReference>
<evidence type="ECO:0000313" key="6">
    <source>
        <dbReference type="Proteomes" id="UP001218579"/>
    </source>
</evidence>
<keyword evidence="2" id="KW-0560">Oxidoreductase</keyword>
<protein>
    <submittedName>
        <fullName evidence="5">SDR family NAD(P)-dependent oxidoreductase</fullName>
    </submittedName>
</protein>
<dbReference type="EMBL" id="JAQQKV010000004">
    <property type="protein sequence ID" value="MDC7677572.1"/>
    <property type="molecule type" value="Genomic_DNA"/>
</dbReference>
<evidence type="ECO:0000256" key="2">
    <source>
        <dbReference type="ARBA" id="ARBA00023002"/>
    </source>
</evidence>
<dbReference type="PANTHER" id="PTHR43669:SF12">
    <property type="entry name" value="BLR5618 PROTEIN"/>
    <property type="match status" value="1"/>
</dbReference>
<keyword evidence="6" id="KW-1185">Reference proteome</keyword>
<dbReference type="PRINTS" id="PR00081">
    <property type="entry name" value="GDHRDH"/>
</dbReference>
<evidence type="ECO:0000259" key="4">
    <source>
        <dbReference type="SMART" id="SM00822"/>
    </source>
</evidence>
<dbReference type="SMART" id="SM00822">
    <property type="entry name" value="PKS_KR"/>
    <property type="match status" value="1"/>
</dbReference>
<dbReference type="RefSeq" id="WP_272745896.1">
    <property type="nucleotide sequence ID" value="NZ_JAQQKV010000004.1"/>
</dbReference>
<dbReference type="PRINTS" id="PR00080">
    <property type="entry name" value="SDRFAMILY"/>
</dbReference>
<dbReference type="CDD" id="cd05233">
    <property type="entry name" value="SDR_c"/>
    <property type="match status" value="1"/>
</dbReference>
<evidence type="ECO:0000256" key="1">
    <source>
        <dbReference type="ARBA" id="ARBA00006484"/>
    </source>
</evidence>
<dbReference type="SUPFAM" id="SSF51735">
    <property type="entry name" value="NAD(P)-binding Rossmann-fold domains"/>
    <property type="match status" value="1"/>
</dbReference>
<name>A0ABT5HMU3_9CAUL</name>
<accession>A0ABT5HMU3</accession>
<reference evidence="5 6" key="1">
    <citation type="submission" date="2023-01" db="EMBL/GenBank/DDBJ databases">
        <title>Novel species of the genus Asticcacaulis isolated from rivers.</title>
        <authorList>
            <person name="Lu H."/>
        </authorList>
    </citation>
    <scope>NUCLEOTIDE SEQUENCE [LARGE SCALE GENOMIC DNA]</scope>
    <source>
        <strain evidence="5 6">LKC15W</strain>
    </source>
</reference>
<sequence>MERSKIAVITGAGSGIGRAVAVALSQAGWSLVLAGRREAALKDTANVCAGDTLCVPTDVTDEASVAALFEATINRFGRIDMLFNNAGVSAPAVPLEDLDWAQAKAVIDTNVTGAMLCAREAIRVMKAQTPQGGRIINNGSISAYGPRPHAAPYVMSKHAVTGLTKSIILDGRAFGITAAQIDIGNAVTDMSERMASGVLQADGSTRPEPRMDVAHVANTVVHMAGLPPEANMPFVTIMATNMPLYGRG</sequence>
<proteinExistence type="inferred from homology"/>
<dbReference type="Pfam" id="PF00106">
    <property type="entry name" value="adh_short"/>
    <property type="match status" value="1"/>
</dbReference>
<dbReference type="InterPro" id="IPR057326">
    <property type="entry name" value="KR_dom"/>
</dbReference>
<dbReference type="Proteomes" id="UP001218579">
    <property type="component" value="Unassembled WGS sequence"/>
</dbReference>
<gene>
    <name evidence="5" type="ORF">PQU98_15625</name>
</gene>